<dbReference type="GO" id="GO:0009636">
    <property type="term" value="P:response to toxic substance"/>
    <property type="evidence" value="ECO:0007669"/>
    <property type="project" value="UniProtKB-ARBA"/>
</dbReference>
<evidence type="ECO:0000256" key="2">
    <source>
        <dbReference type="ARBA" id="ARBA00012452"/>
    </source>
</evidence>
<dbReference type="CDD" id="cd03053">
    <property type="entry name" value="GST_N_Phi"/>
    <property type="match status" value="1"/>
</dbReference>
<dbReference type="EC" id="2.5.1.18" evidence="2"/>
<organism evidence="7 9">
    <name type="scientific">Adineta steineri</name>
    <dbReference type="NCBI Taxonomy" id="433720"/>
    <lineage>
        <taxon>Eukaryota</taxon>
        <taxon>Metazoa</taxon>
        <taxon>Spiralia</taxon>
        <taxon>Gnathifera</taxon>
        <taxon>Rotifera</taxon>
        <taxon>Eurotatoria</taxon>
        <taxon>Bdelloidea</taxon>
        <taxon>Adinetida</taxon>
        <taxon>Adinetidae</taxon>
        <taxon>Adineta</taxon>
    </lineage>
</organism>
<reference evidence="7" key="1">
    <citation type="submission" date="2021-02" db="EMBL/GenBank/DDBJ databases">
        <authorList>
            <person name="Nowell W R."/>
        </authorList>
    </citation>
    <scope>NUCLEOTIDE SEQUENCE</scope>
</reference>
<dbReference type="Pfam" id="PF00043">
    <property type="entry name" value="GST_C"/>
    <property type="match status" value="1"/>
</dbReference>
<dbReference type="InterPro" id="IPR004045">
    <property type="entry name" value="Glutathione_S-Trfase_N"/>
</dbReference>
<comment type="similarity">
    <text evidence="1">Belongs to the GST superfamily. Phi family.</text>
</comment>
<dbReference type="EMBL" id="CAJNOE010000044">
    <property type="protein sequence ID" value="CAF0800236.1"/>
    <property type="molecule type" value="Genomic_DNA"/>
</dbReference>
<dbReference type="SUPFAM" id="SSF52833">
    <property type="entry name" value="Thioredoxin-like"/>
    <property type="match status" value="1"/>
</dbReference>
<dbReference type="Pfam" id="PF02798">
    <property type="entry name" value="GST_N"/>
    <property type="match status" value="1"/>
</dbReference>
<proteinExistence type="inferred from homology"/>
<dbReference type="FunFam" id="1.20.1050.10:FF:000004">
    <property type="entry name" value="Glutathione S-transferase F2"/>
    <property type="match status" value="1"/>
</dbReference>
<evidence type="ECO:0000256" key="4">
    <source>
        <dbReference type="ARBA" id="ARBA00047960"/>
    </source>
</evidence>
<dbReference type="InterPro" id="IPR010987">
    <property type="entry name" value="Glutathione-S-Trfase_C-like"/>
</dbReference>
<keyword evidence="3" id="KW-0808">Transferase</keyword>
<dbReference type="GO" id="GO:0004364">
    <property type="term" value="F:glutathione transferase activity"/>
    <property type="evidence" value="ECO:0007669"/>
    <property type="project" value="UniProtKB-EC"/>
</dbReference>
<evidence type="ECO:0000259" key="5">
    <source>
        <dbReference type="PROSITE" id="PS50404"/>
    </source>
</evidence>
<dbReference type="SFLD" id="SFLDS00019">
    <property type="entry name" value="Glutathione_Transferase_(cytos"/>
    <property type="match status" value="1"/>
</dbReference>
<dbReference type="SFLD" id="SFLDG01154">
    <property type="entry name" value="Main.5:_Phi-like"/>
    <property type="match status" value="1"/>
</dbReference>
<evidence type="ECO:0000313" key="9">
    <source>
        <dbReference type="Proteomes" id="UP000663860"/>
    </source>
</evidence>
<feature type="domain" description="GST C-terminal" evidence="6">
    <location>
        <begin position="97"/>
        <end position="225"/>
    </location>
</feature>
<comment type="caution">
    <text evidence="7">The sequence shown here is derived from an EMBL/GenBank/DDBJ whole genome shotgun (WGS) entry which is preliminary data.</text>
</comment>
<feature type="domain" description="GST N-terminal" evidence="5">
    <location>
        <begin position="6"/>
        <end position="88"/>
    </location>
</feature>
<dbReference type="SFLD" id="SFLDG00358">
    <property type="entry name" value="Main_(cytGST)"/>
    <property type="match status" value="1"/>
</dbReference>
<dbReference type="Proteomes" id="UP000663860">
    <property type="component" value="Unassembled WGS sequence"/>
</dbReference>
<accession>A0A813STH0</accession>
<dbReference type="Gene3D" id="3.40.30.10">
    <property type="entry name" value="Glutaredoxin"/>
    <property type="match status" value="1"/>
</dbReference>
<dbReference type="PROSITE" id="PS50404">
    <property type="entry name" value="GST_NTER"/>
    <property type="match status" value="1"/>
</dbReference>
<dbReference type="EMBL" id="CAJOBB010006497">
    <property type="protein sequence ID" value="CAF4162605.1"/>
    <property type="molecule type" value="Genomic_DNA"/>
</dbReference>
<sequence length="225" mass="26083">MADQKSVIKLYGMKMSTCTRRVRCVLEEMSLPYEIIPIDLSKGEHKQPAYLALQPFGQIPLLEDTDGAKIFESRAIVRYLVKKYPSEGKGAKVQPEDSKSYGQMEQWLNVESEHFNREATPLVWETLWKPKMKHLGEVDEKLVEEKKKKLESILSILDNHLATNEYFAGNQFTIADISYLPYIENLTRAGHKDLLLSKSNFATWWKKCSERSSWTLCKTEQEIDF</sequence>
<evidence type="ECO:0000313" key="7">
    <source>
        <dbReference type="EMBL" id="CAF0800236.1"/>
    </source>
</evidence>
<evidence type="ECO:0000259" key="6">
    <source>
        <dbReference type="PROSITE" id="PS50405"/>
    </source>
</evidence>
<gene>
    <name evidence="7" type="ORF">IZO911_LOCUS6888</name>
    <name evidence="8" type="ORF">KXQ929_LOCUS37904</name>
</gene>
<evidence type="ECO:0000256" key="1">
    <source>
        <dbReference type="ARBA" id="ARBA00010128"/>
    </source>
</evidence>
<dbReference type="InterPro" id="IPR004046">
    <property type="entry name" value="GST_C"/>
</dbReference>
<evidence type="ECO:0000256" key="3">
    <source>
        <dbReference type="ARBA" id="ARBA00022679"/>
    </source>
</evidence>
<dbReference type="FunFam" id="3.40.30.10:FF:000016">
    <property type="entry name" value="Glutathione S-transferase F2"/>
    <property type="match status" value="1"/>
</dbReference>
<dbReference type="PROSITE" id="PS50405">
    <property type="entry name" value="GST_CTER"/>
    <property type="match status" value="1"/>
</dbReference>
<comment type="catalytic activity">
    <reaction evidence="4">
        <text>RX + glutathione = an S-substituted glutathione + a halide anion + H(+)</text>
        <dbReference type="Rhea" id="RHEA:16437"/>
        <dbReference type="ChEBI" id="CHEBI:15378"/>
        <dbReference type="ChEBI" id="CHEBI:16042"/>
        <dbReference type="ChEBI" id="CHEBI:17792"/>
        <dbReference type="ChEBI" id="CHEBI:57925"/>
        <dbReference type="ChEBI" id="CHEBI:90779"/>
        <dbReference type="EC" id="2.5.1.18"/>
    </reaction>
</comment>
<dbReference type="GO" id="GO:0006749">
    <property type="term" value="P:glutathione metabolic process"/>
    <property type="evidence" value="ECO:0007669"/>
    <property type="project" value="TreeGrafter"/>
</dbReference>
<dbReference type="SUPFAM" id="SSF47616">
    <property type="entry name" value="GST C-terminal domain-like"/>
    <property type="match status" value="1"/>
</dbReference>
<dbReference type="AlphaFoldDB" id="A0A813STH0"/>
<dbReference type="PANTHER" id="PTHR43900:SF3">
    <property type="entry name" value="GLUTATHIONE S-TRANSFERASE RHO"/>
    <property type="match status" value="1"/>
</dbReference>
<dbReference type="Proteomes" id="UP000663868">
    <property type="component" value="Unassembled WGS sequence"/>
</dbReference>
<dbReference type="InterPro" id="IPR040079">
    <property type="entry name" value="Glutathione_S-Trfase"/>
</dbReference>
<evidence type="ECO:0000313" key="8">
    <source>
        <dbReference type="EMBL" id="CAF4162605.1"/>
    </source>
</evidence>
<dbReference type="Gene3D" id="1.20.1050.10">
    <property type="match status" value="1"/>
</dbReference>
<name>A0A813STH0_9BILA</name>
<dbReference type="GO" id="GO:0043295">
    <property type="term" value="F:glutathione binding"/>
    <property type="evidence" value="ECO:0007669"/>
    <property type="project" value="TreeGrafter"/>
</dbReference>
<dbReference type="InterPro" id="IPR036249">
    <property type="entry name" value="Thioredoxin-like_sf"/>
</dbReference>
<dbReference type="PANTHER" id="PTHR43900">
    <property type="entry name" value="GLUTATHIONE S-TRANSFERASE RHO"/>
    <property type="match status" value="1"/>
</dbReference>
<protein>
    <recommendedName>
        <fullName evidence="2">glutathione transferase</fullName>
        <ecNumber evidence="2">2.5.1.18</ecNumber>
    </recommendedName>
</protein>
<dbReference type="InterPro" id="IPR036282">
    <property type="entry name" value="Glutathione-S-Trfase_C_sf"/>
</dbReference>
<dbReference type="GO" id="GO:0005737">
    <property type="term" value="C:cytoplasm"/>
    <property type="evidence" value="ECO:0007669"/>
    <property type="project" value="TreeGrafter"/>
</dbReference>